<evidence type="ECO:0000313" key="4">
    <source>
        <dbReference type="EnsemblPlants" id="KRH71951"/>
    </source>
</evidence>
<accession>A0A0R0L8L4</accession>
<organism evidence="3">
    <name type="scientific">Glycine max</name>
    <name type="common">Soybean</name>
    <name type="synonym">Glycine hispida</name>
    <dbReference type="NCBI Taxonomy" id="3847"/>
    <lineage>
        <taxon>Eukaryota</taxon>
        <taxon>Viridiplantae</taxon>
        <taxon>Streptophyta</taxon>
        <taxon>Embryophyta</taxon>
        <taxon>Tracheophyta</taxon>
        <taxon>Spermatophyta</taxon>
        <taxon>Magnoliopsida</taxon>
        <taxon>eudicotyledons</taxon>
        <taxon>Gunneridae</taxon>
        <taxon>Pentapetalae</taxon>
        <taxon>rosids</taxon>
        <taxon>fabids</taxon>
        <taxon>Fabales</taxon>
        <taxon>Fabaceae</taxon>
        <taxon>Papilionoideae</taxon>
        <taxon>50 kb inversion clade</taxon>
        <taxon>NPAAA clade</taxon>
        <taxon>indigoferoid/millettioid clade</taxon>
        <taxon>Phaseoleae</taxon>
        <taxon>Glycine</taxon>
        <taxon>Glycine subgen. Soja</taxon>
    </lineage>
</organism>
<keyword evidence="5" id="KW-1185">Reference proteome</keyword>
<evidence type="ECO:0000259" key="1">
    <source>
        <dbReference type="Pfam" id="PF03732"/>
    </source>
</evidence>
<dbReference type="Pfam" id="PF14244">
    <property type="entry name" value="Retrotran_gag_3"/>
    <property type="match status" value="1"/>
</dbReference>
<dbReference type="Proteomes" id="UP000008827">
    <property type="component" value="Chromosome 2"/>
</dbReference>
<dbReference type="InterPro" id="IPR029472">
    <property type="entry name" value="Copia-like_N"/>
</dbReference>
<reference evidence="4" key="2">
    <citation type="submission" date="2018-02" db="UniProtKB">
        <authorList>
            <consortium name="EnsemblPlants"/>
        </authorList>
    </citation>
    <scope>IDENTIFICATION</scope>
    <source>
        <strain evidence="4">Williams 82</strain>
    </source>
</reference>
<reference evidence="3" key="3">
    <citation type="submission" date="2018-07" db="EMBL/GenBank/DDBJ databases">
        <title>WGS assembly of Glycine max.</title>
        <authorList>
            <person name="Schmutz J."/>
            <person name="Cannon S."/>
            <person name="Schlueter J."/>
            <person name="Ma J."/>
            <person name="Mitros T."/>
            <person name="Nelson W."/>
            <person name="Hyten D."/>
            <person name="Song Q."/>
            <person name="Thelen J."/>
            <person name="Cheng J."/>
            <person name="Xu D."/>
            <person name="Hellsten U."/>
            <person name="May G."/>
            <person name="Yu Y."/>
            <person name="Sakurai T."/>
            <person name="Umezawa T."/>
            <person name="Bhattacharyya M."/>
            <person name="Sandhu D."/>
            <person name="Valliyodan B."/>
            <person name="Lindquist E."/>
            <person name="Peto M."/>
            <person name="Grant D."/>
            <person name="Shu S."/>
            <person name="Goodstein D."/>
            <person name="Barry K."/>
            <person name="Futrell-Griggs M."/>
            <person name="Abernathy B."/>
            <person name="Du J."/>
            <person name="Tian Z."/>
            <person name="Zhu L."/>
            <person name="Gill N."/>
            <person name="Joshi T."/>
            <person name="Libault M."/>
            <person name="Sethuraman A."/>
            <person name="Zhang X."/>
            <person name="Shinozaki K."/>
            <person name="Nguyen H."/>
            <person name="Wing R."/>
            <person name="Cregan P."/>
            <person name="Specht J."/>
            <person name="Grimwood J."/>
            <person name="Rokhsar D."/>
            <person name="Stacey G."/>
            <person name="Shoemaker R."/>
            <person name="Jackson S."/>
        </authorList>
    </citation>
    <scope>NUCLEOTIDE SEQUENCE</scope>
    <source>
        <tissue evidence="3">Callus</tissue>
    </source>
</reference>
<dbReference type="OMA" id="SHAFAFK"/>
<reference evidence="3 4" key="1">
    <citation type="journal article" date="2010" name="Nature">
        <title>Genome sequence of the palaeopolyploid soybean.</title>
        <authorList>
            <person name="Schmutz J."/>
            <person name="Cannon S.B."/>
            <person name="Schlueter J."/>
            <person name="Ma J."/>
            <person name="Mitros T."/>
            <person name="Nelson W."/>
            <person name="Hyten D.L."/>
            <person name="Song Q."/>
            <person name="Thelen J.J."/>
            <person name="Cheng J."/>
            <person name="Xu D."/>
            <person name="Hellsten U."/>
            <person name="May G.D."/>
            <person name="Yu Y."/>
            <person name="Sakurai T."/>
            <person name="Umezawa T."/>
            <person name="Bhattacharyya M.K."/>
            <person name="Sandhu D."/>
            <person name="Valliyodan B."/>
            <person name="Lindquist E."/>
            <person name="Peto M."/>
            <person name="Grant D."/>
            <person name="Shu S."/>
            <person name="Goodstein D."/>
            <person name="Barry K."/>
            <person name="Futrell-Griggs M."/>
            <person name="Abernathy B."/>
            <person name="Du J."/>
            <person name="Tian Z."/>
            <person name="Zhu L."/>
            <person name="Gill N."/>
            <person name="Joshi T."/>
            <person name="Libault M."/>
            <person name="Sethuraman A."/>
            <person name="Zhang X.-C."/>
            <person name="Shinozaki K."/>
            <person name="Nguyen H.T."/>
            <person name="Wing R.A."/>
            <person name="Cregan P."/>
            <person name="Specht J."/>
            <person name="Grimwood J."/>
            <person name="Rokhsar D."/>
            <person name="Stacey G."/>
            <person name="Shoemaker R.C."/>
            <person name="Jackson S.A."/>
        </authorList>
    </citation>
    <scope>NUCLEOTIDE SEQUENCE</scope>
    <source>
        <strain evidence="4">cv. Williams 82</strain>
        <tissue evidence="3">Callus</tissue>
    </source>
</reference>
<dbReference type="AlphaFoldDB" id="A0A0R0L8L4"/>
<proteinExistence type="predicted"/>
<dbReference type="PANTHER" id="PTHR37610:SF97">
    <property type="entry name" value="RETROTRANSPOSON GAG DOMAIN-CONTAINING PROTEIN"/>
    <property type="match status" value="1"/>
</dbReference>
<protein>
    <recommendedName>
        <fullName evidence="6">Retrotransposon Copia-like N-terminal domain-containing protein</fullName>
    </recommendedName>
</protein>
<evidence type="ECO:0000313" key="5">
    <source>
        <dbReference type="Proteomes" id="UP000008827"/>
    </source>
</evidence>
<dbReference type="EMBL" id="CM000835">
    <property type="protein sequence ID" value="KRH71951.1"/>
    <property type="molecule type" value="Genomic_DNA"/>
</dbReference>
<feature type="domain" description="Retrotransposon gag" evidence="1">
    <location>
        <begin position="78"/>
        <end position="150"/>
    </location>
</feature>
<gene>
    <name evidence="3" type="ORF">GLYMA_02G180600</name>
</gene>
<dbReference type="EnsemblPlants" id="KRH71951">
    <property type="protein sequence ID" value="KRH71951"/>
    <property type="gene ID" value="GLYMA_02G180600"/>
</dbReference>
<dbReference type="Pfam" id="PF03732">
    <property type="entry name" value="Retrotrans_gag"/>
    <property type="match status" value="1"/>
</dbReference>
<dbReference type="InParanoid" id="A0A0R0L8L4"/>
<dbReference type="Gramene" id="KRH71951">
    <property type="protein sequence ID" value="KRH71951"/>
    <property type="gene ID" value="GLYMA_02G180600"/>
</dbReference>
<name>A0A0R0L8L4_SOYBN</name>
<feature type="domain" description="Retrotransposon Copia-like N-terminal" evidence="2">
    <location>
        <begin position="13"/>
        <end position="59"/>
    </location>
</feature>
<evidence type="ECO:0008006" key="6">
    <source>
        <dbReference type="Google" id="ProtNLM"/>
    </source>
</evidence>
<dbReference type="PANTHER" id="PTHR37610">
    <property type="entry name" value="CCHC-TYPE DOMAIN-CONTAINING PROTEIN"/>
    <property type="match status" value="1"/>
</dbReference>
<dbReference type="InterPro" id="IPR005162">
    <property type="entry name" value="Retrotrans_gag_dom"/>
</dbReference>
<evidence type="ECO:0000259" key="2">
    <source>
        <dbReference type="Pfam" id="PF14244"/>
    </source>
</evidence>
<sequence length="295" mass="33421">MAAIDDSNPLIFHSFDNPGIALVSHPLTGENYNSWKKEMCMALHGKNKYRFVHGSILEPTLGHSTHALWHRNDSIVSSWLLNSLSKEMQVSILHYSFAKAIWDDLKERFEKHNGPLIFQLKHELITLQQGSMFVSSFYSKLHSLWESLSELKPSHSCTCGGIKPWCDFEQLEYAMQFLMELNESFSTIREEKQKEVDASTSGTSASEVSHAFAFKYSSNAINNSNNLSKDSSKNHPLYAHCGMLGHTHDCCFKLHGYPLNYKKNGYSSVVKKQSSSSSEPSHKVAISHLKRLTFV</sequence>
<evidence type="ECO:0000313" key="3">
    <source>
        <dbReference type="EMBL" id="KRH71951.1"/>
    </source>
</evidence>